<evidence type="ECO:0000256" key="3">
    <source>
        <dbReference type="ARBA" id="ARBA00022806"/>
    </source>
</evidence>
<feature type="domain" description="Helicase C-terminal" evidence="12">
    <location>
        <begin position="328"/>
        <end position="477"/>
    </location>
</feature>
<protein>
    <recommendedName>
        <fullName evidence="9">ATP-dependent RNA helicase</fullName>
        <ecNumber evidence="9">3.6.4.13</ecNumber>
    </recommendedName>
</protein>
<keyword evidence="3 9" id="KW-0347">Helicase</keyword>
<dbReference type="Pfam" id="PF00271">
    <property type="entry name" value="Helicase_C"/>
    <property type="match status" value="1"/>
</dbReference>
<dbReference type="PROSITE" id="PS51194">
    <property type="entry name" value="HELICASE_CTER"/>
    <property type="match status" value="1"/>
</dbReference>
<keyword evidence="5 9" id="KW-0694">RNA-binding</keyword>
<evidence type="ECO:0000259" key="11">
    <source>
        <dbReference type="PROSITE" id="PS51192"/>
    </source>
</evidence>
<organism evidence="14 15">
    <name type="scientific">Anolis carolinensis</name>
    <name type="common">Green anole</name>
    <name type="synonym">American chameleon</name>
    <dbReference type="NCBI Taxonomy" id="28377"/>
    <lineage>
        <taxon>Eukaryota</taxon>
        <taxon>Metazoa</taxon>
        <taxon>Chordata</taxon>
        <taxon>Craniata</taxon>
        <taxon>Vertebrata</taxon>
        <taxon>Euteleostomi</taxon>
        <taxon>Lepidosauria</taxon>
        <taxon>Squamata</taxon>
        <taxon>Bifurcata</taxon>
        <taxon>Unidentata</taxon>
        <taxon>Episquamata</taxon>
        <taxon>Toxicofera</taxon>
        <taxon>Iguania</taxon>
        <taxon>Dactyloidae</taxon>
        <taxon>Anolis</taxon>
    </lineage>
</organism>
<feature type="region of interest" description="Disordered" evidence="10">
    <location>
        <begin position="599"/>
        <end position="621"/>
    </location>
</feature>
<dbReference type="Bgee" id="ENSACAG00000005173">
    <property type="expression patterns" value="Expressed in forelimb bud and 13 other cell types or tissues"/>
</dbReference>
<evidence type="ECO:0000256" key="10">
    <source>
        <dbReference type="SAM" id="MobiDB-lite"/>
    </source>
</evidence>
<evidence type="ECO:0000313" key="14">
    <source>
        <dbReference type="Ensembl" id="ENSACAP00000039516.1"/>
    </source>
</evidence>
<comment type="domain">
    <text evidence="9">The Q motif is unique to and characteristic of the DEAD box family of RNA helicases and controls ATP binding and hydrolysis.</text>
</comment>
<dbReference type="FunFam" id="3.40.50.300:FF:000874">
    <property type="entry name" value="RNA helicase"/>
    <property type="match status" value="1"/>
</dbReference>
<name>A0A803TWC6_ANOCA</name>
<feature type="domain" description="Helicase ATP-binding" evidence="11">
    <location>
        <begin position="128"/>
        <end position="302"/>
    </location>
</feature>
<feature type="compositionally biased region" description="Basic and acidic residues" evidence="10">
    <location>
        <begin position="552"/>
        <end position="570"/>
    </location>
</feature>
<dbReference type="Ensembl" id="ENSACAT00000043409.1">
    <property type="protein sequence ID" value="ENSACAP00000039516.1"/>
    <property type="gene ID" value="ENSACAG00000005173.4"/>
</dbReference>
<dbReference type="InParanoid" id="A0A803TWC6"/>
<evidence type="ECO:0000256" key="8">
    <source>
        <dbReference type="PROSITE-ProRule" id="PRU00552"/>
    </source>
</evidence>
<dbReference type="Pfam" id="PF13959">
    <property type="entry name" value="CTE_SPB4"/>
    <property type="match status" value="1"/>
</dbReference>
<keyword evidence="15" id="KW-1185">Reference proteome</keyword>
<dbReference type="CDD" id="cd17941">
    <property type="entry name" value="DEADc_DDX10"/>
    <property type="match status" value="1"/>
</dbReference>
<evidence type="ECO:0000256" key="5">
    <source>
        <dbReference type="ARBA" id="ARBA00022884"/>
    </source>
</evidence>
<reference evidence="14" key="2">
    <citation type="submission" date="2025-08" db="UniProtKB">
        <authorList>
            <consortium name="Ensembl"/>
        </authorList>
    </citation>
    <scope>IDENTIFICATION</scope>
</reference>
<dbReference type="GO" id="GO:0003723">
    <property type="term" value="F:RNA binding"/>
    <property type="evidence" value="ECO:0007669"/>
    <property type="project" value="UniProtKB-UniRule"/>
</dbReference>
<dbReference type="SMART" id="SM00490">
    <property type="entry name" value="HELICc"/>
    <property type="match status" value="1"/>
</dbReference>
<feature type="region of interest" description="Disordered" evidence="10">
    <location>
        <begin position="552"/>
        <end position="573"/>
    </location>
</feature>
<dbReference type="PROSITE" id="PS51192">
    <property type="entry name" value="HELICASE_ATP_BIND_1"/>
    <property type="match status" value="1"/>
</dbReference>
<evidence type="ECO:0000259" key="12">
    <source>
        <dbReference type="PROSITE" id="PS51194"/>
    </source>
</evidence>
<dbReference type="GO" id="GO:0006364">
    <property type="term" value="P:rRNA processing"/>
    <property type="evidence" value="ECO:0000318"/>
    <property type="project" value="GO_Central"/>
</dbReference>
<dbReference type="SMART" id="SM01178">
    <property type="entry name" value="DUF4217"/>
    <property type="match status" value="1"/>
</dbReference>
<dbReference type="InterPro" id="IPR014001">
    <property type="entry name" value="Helicase_ATP-bd"/>
</dbReference>
<dbReference type="FunCoup" id="A0A803TWC6">
    <property type="interactions" value="801"/>
</dbReference>
<dbReference type="Gene3D" id="3.40.50.300">
    <property type="entry name" value="P-loop containing nucleotide triphosphate hydrolases"/>
    <property type="match status" value="2"/>
</dbReference>
<comment type="similarity">
    <text evidence="6">Belongs to the DEAD box helicase family. DDX10/DBP4 subfamily.</text>
</comment>
<evidence type="ECO:0000256" key="1">
    <source>
        <dbReference type="ARBA" id="ARBA00022741"/>
    </source>
</evidence>
<dbReference type="Pfam" id="PF00270">
    <property type="entry name" value="DEAD"/>
    <property type="match status" value="1"/>
</dbReference>
<dbReference type="AlphaFoldDB" id="A0A803TWC6"/>
<dbReference type="GO" id="GO:0097065">
    <property type="term" value="P:anterior head development"/>
    <property type="evidence" value="ECO:0007669"/>
    <property type="project" value="Ensembl"/>
</dbReference>
<dbReference type="GeneTree" id="ENSGT00550000074980"/>
<accession>A0A803TWC6</accession>
<dbReference type="Proteomes" id="UP000001646">
    <property type="component" value="Chromosome 5"/>
</dbReference>
<reference evidence="14" key="3">
    <citation type="submission" date="2025-09" db="UniProtKB">
        <authorList>
            <consortium name="Ensembl"/>
        </authorList>
    </citation>
    <scope>IDENTIFICATION</scope>
</reference>
<dbReference type="GO" id="GO:0005524">
    <property type="term" value="F:ATP binding"/>
    <property type="evidence" value="ECO:0007669"/>
    <property type="project" value="UniProtKB-UniRule"/>
</dbReference>
<dbReference type="InterPro" id="IPR027417">
    <property type="entry name" value="P-loop_NTPase"/>
</dbReference>
<comment type="catalytic activity">
    <reaction evidence="7 9">
        <text>ATP + H2O = ADP + phosphate + H(+)</text>
        <dbReference type="Rhea" id="RHEA:13065"/>
        <dbReference type="ChEBI" id="CHEBI:15377"/>
        <dbReference type="ChEBI" id="CHEBI:15378"/>
        <dbReference type="ChEBI" id="CHEBI:30616"/>
        <dbReference type="ChEBI" id="CHEBI:43474"/>
        <dbReference type="ChEBI" id="CHEBI:456216"/>
        <dbReference type="EC" id="3.6.4.13"/>
    </reaction>
</comment>
<evidence type="ECO:0000259" key="13">
    <source>
        <dbReference type="PROSITE" id="PS51195"/>
    </source>
</evidence>
<feature type="short sequence motif" description="Q motif" evidence="8">
    <location>
        <begin position="97"/>
        <end position="125"/>
    </location>
</feature>
<dbReference type="InterPro" id="IPR001650">
    <property type="entry name" value="Helicase_C-like"/>
</dbReference>
<dbReference type="GO" id="GO:0003724">
    <property type="term" value="F:RNA helicase activity"/>
    <property type="evidence" value="ECO:0007669"/>
    <property type="project" value="UniProtKB-EC"/>
</dbReference>
<dbReference type="SMART" id="SM00487">
    <property type="entry name" value="DEXDc"/>
    <property type="match status" value="1"/>
</dbReference>
<dbReference type="FunFam" id="3.40.50.300:FF:001089">
    <property type="entry name" value="RNA helicase"/>
    <property type="match status" value="1"/>
</dbReference>
<dbReference type="InterPro" id="IPR025313">
    <property type="entry name" value="SPB4-like_CTE"/>
</dbReference>
<dbReference type="InterPro" id="IPR014014">
    <property type="entry name" value="RNA_helicase_DEAD_Q_motif"/>
</dbReference>
<evidence type="ECO:0000256" key="9">
    <source>
        <dbReference type="RuleBase" id="RU365068"/>
    </source>
</evidence>
<dbReference type="EC" id="3.6.4.13" evidence="9"/>
<dbReference type="PANTHER" id="PTHR24031">
    <property type="entry name" value="RNA HELICASE"/>
    <property type="match status" value="1"/>
</dbReference>
<keyword evidence="1 9" id="KW-0547">Nucleotide-binding</keyword>
<feature type="compositionally biased region" description="Basic and acidic residues" evidence="10">
    <location>
        <begin position="793"/>
        <end position="814"/>
    </location>
</feature>
<evidence type="ECO:0000256" key="4">
    <source>
        <dbReference type="ARBA" id="ARBA00022840"/>
    </source>
</evidence>
<keyword evidence="4 9" id="KW-0067">ATP-binding</keyword>
<comment type="function">
    <text evidence="9">RNA helicase.</text>
</comment>
<feature type="region of interest" description="Disordered" evidence="10">
    <location>
        <begin position="699"/>
        <end position="722"/>
    </location>
</feature>
<evidence type="ECO:0000256" key="2">
    <source>
        <dbReference type="ARBA" id="ARBA00022801"/>
    </source>
</evidence>
<dbReference type="InterPro" id="IPR000629">
    <property type="entry name" value="RNA-helicase_DEAD-box_CS"/>
</dbReference>
<dbReference type="GO" id="GO:0005634">
    <property type="term" value="C:nucleus"/>
    <property type="evidence" value="ECO:0000318"/>
    <property type="project" value="GO_Central"/>
</dbReference>
<feature type="compositionally biased region" description="Acidic residues" evidence="10">
    <location>
        <begin position="607"/>
        <end position="621"/>
    </location>
</feature>
<dbReference type="InterPro" id="IPR011545">
    <property type="entry name" value="DEAD/DEAH_box_helicase_dom"/>
</dbReference>
<feature type="domain" description="DEAD-box RNA helicase Q" evidence="13">
    <location>
        <begin position="97"/>
        <end position="125"/>
    </location>
</feature>
<keyword evidence="2 9" id="KW-0378">Hydrolase</keyword>
<dbReference type="PROSITE" id="PS51195">
    <property type="entry name" value="Q_MOTIF"/>
    <property type="match status" value="1"/>
</dbReference>
<dbReference type="GO" id="GO:0016787">
    <property type="term" value="F:hydrolase activity"/>
    <property type="evidence" value="ECO:0007669"/>
    <property type="project" value="UniProtKB-KW"/>
</dbReference>
<feature type="region of interest" description="Disordered" evidence="10">
    <location>
        <begin position="760"/>
        <end position="852"/>
    </location>
</feature>
<dbReference type="PROSITE" id="PS00039">
    <property type="entry name" value="DEAD_ATP_HELICASE"/>
    <property type="match status" value="1"/>
</dbReference>
<sequence>MPGNVEYSEGGGARLVEDSALSSESSTFPVVAQLERRHKRSLAASSRLLFCRRCLSPSLSHSLTHPPSLTHWAERHSFFPSRSMFLPIFQINANEIVRFSDFPLSKKTLKGLQEAQYRMVTEIQRQTIGLALLGKDVLGAAKTGSGKTLAFIVPALEILYRQQWTSTDGLGVLIISPTRELAYQTFEVLRKVGKNHDFSAGLVIGGKDLKQEADRIHNINILICTPGRLLQHMDETSYFYASDLQMLILDEADRILDMGFADTMNAIIENLPKKRQTLLFSATQTKSVKDLARLSLKDPEYVWVHEKAKFSTPATLEQNYIVCELHQKISMLYSFLRSHLNKKSIVFFASCKEVQYLFRVFCRLRPGLPILALHGKQQQMKRMEVYTDFVRKKSAVLFATDLAARGLDFPAVNWVIQFDCPEDANTYIHRVGRTARYKEGGEALLVLIKSEENGMIQQLSQKKVPINKIKINPEKLVDIQKKLQSFLAQDQELKERAQRCFVSYLRSVYLMKNKEVFDVFKLPIAEYALSLGLAVAPRVRFLQKVQNKMLENEPKKEGSLQRTEQPEEGAHFSVSNEDVEKCRALFTETAVSRGEEIKELSGRNGETEDDASVGTSEIEEEPAVVKGSKAECLKFFEEDEDEDEDDDTKNLDVLTVKRRNIFGTEPDTAVSVSFSFNDEGCLFNICTFRSSLIQQWPPAQKTVQEKEDKDDSDGINLDKAKERLHEEDKFDKEEYRKKIKEKHRVSEVRCNLLKEKAARREARKRSAKVEEENVAFLDHSESDGEFDPSTLPDPDRHRDSDQEADLETHSELGMDKQPLGKRLSATKGEPKRKKMKFSLKDSSEPLDTGLSLAEDEALVLHLLNSQS</sequence>
<gene>
    <name evidence="14" type="primary">DDX10</name>
</gene>
<evidence type="ECO:0000313" key="15">
    <source>
        <dbReference type="Proteomes" id="UP000001646"/>
    </source>
</evidence>
<dbReference type="SUPFAM" id="SSF52540">
    <property type="entry name" value="P-loop containing nucleoside triphosphate hydrolases"/>
    <property type="match status" value="1"/>
</dbReference>
<dbReference type="CDD" id="cd18787">
    <property type="entry name" value="SF2_C_DEAD"/>
    <property type="match status" value="1"/>
</dbReference>
<evidence type="ECO:0000256" key="6">
    <source>
        <dbReference type="ARBA" id="ARBA00038084"/>
    </source>
</evidence>
<evidence type="ECO:0000256" key="7">
    <source>
        <dbReference type="ARBA" id="ARBA00047984"/>
    </source>
</evidence>
<proteinExistence type="inferred from homology"/>
<reference evidence="14 15" key="1">
    <citation type="submission" date="2009-12" db="EMBL/GenBank/DDBJ databases">
        <title>The Genome Sequence of Anolis carolinensis (Green Anole Lizard).</title>
        <authorList>
            <consortium name="The Genome Sequencing Platform"/>
            <person name="Di Palma F."/>
            <person name="Alfoldi J."/>
            <person name="Heiman D."/>
            <person name="Young S."/>
            <person name="Grabherr M."/>
            <person name="Johnson J."/>
            <person name="Lander E.S."/>
            <person name="Lindblad-Toh K."/>
        </authorList>
    </citation>
    <scope>NUCLEOTIDE SEQUENCE [LARGE SCALE GENOMIC DNA]</scope>
    <source>
        <strain evidence="14 15">JBL SC #1</strain>
    </source>
</reference>